<name>A0A8J3EGP8_9RHOB</name>
<gene>
    <name evidence="1" type="ORF">GCM10011415_15480</name>
</gene>
<reference evidence="1" key="1">
    <citation type="journal article" date="2014" name="Int. J. Syst. Evol. Microbiol.">
        <title>Complete genome sequence of Corynebacterium casei LMG S-19264T (=DSM 44701T), isolated from a smear-ripened cheese.</title>
        <authorList>
            <consortium name="US DOE Joint Genome Institute (JGI-PGF)"/>
            <person name="Walter F."/>
            <person name="Albersmeier A."/>
            <person name="Kalinowski J."/>
            <person name="Ruckert C."/>
        </authorList>
    </citation>
    <scope>NUCLEOTIDE SEQUENCE</scope>
    <source>
        <strain evidence="1">CGMCC 1.15762</strain>
    </source>
</reference>
<sequence>MNSKKGRDNEKTVPILLRYGTPRRNEPSMPGRYCNEHEMWMVPTNAGERHAIDMPNSQLSLVTKTLTHTEQDDESFSTTNMLQTKTEAELEREDQALGALVASLQTKTDAGREADDTAEMLV</sequence>
<keyword evidence="2" id="KW-1185">Reference proteome</keyword>
<accession>A0A8J3EGP8</accession>
<proteinExistence type="predicted"/>
<dbReference type="Proteomes" id="UP000617145">
    <property type="component" value="Unassembled WGS sequence"/>
</dbReference>
<dbReference type="EMBL" id="BMJV01000002">
    <property type="protein sequence ID" value="GGG69053.1"/>
    <property type="molecule type" value="Genomic_DNA"/>
</dbReference>
<dbReference type="RefSeq" id="WP_188789628.1">
    <property type="nucleotide sequence ID" value="NZ_BMJV01000002.1"/>
</dbReference>
<organism evidence="1 2">
    <name type="scientific">Salipiger pallidus</name>
    <dbReference type="NCBI Taxonomy" id="1775170"/>
    <lineage>
        <taxon>Bacteria</taxon>
        <taxon>Pseudomonadati</taxon>
        <taxon>Pseudomonadota</taxon>
        <taxon>Alphaproteobacteria</taxon>
        <taxon>Rhodobacterales</taxon>
        <taxon>Roseobacteraceae</taxon>
        <taxon>Salipiger</taxon>
    </lineage>
</organism>
<evidence type="ECO:0000313" key="1">
    <source>
        <dbReference type="EMBL" id="GGG69053.1"/>
    </source>
</evidence>
<reference evidence="1" key="2">
    <citation type="submission" date="2020-09" db="EMBL/GenBank/DDBJ databases">
        <authorList>
            <person name="Sun Q."/>
            <person name="Zhou Y."/>
        </authorList>
    </citation>
    <scope>NUCLEOTIDE SEQUENCE</scope>
    <source>
        <strain evidence="1">CGMCC 1.15762</strain>
    </source>
</reference>
<evidence type="ECO:0000313" key="2">
    <source>
        <dbReference type="Proteomes" id="UP000617145"/>
    </source>
</evidence>
<protein>
    <submittedName>
        <fullName evidence="1">Uncharacterized protein</fullName>
    </submittedName>
</protein>
<dbReference type="AlphaFoldDB" id="A0A8J3EGP8"/>
<comment type="caution">
    <text evidence="1">The sequence shown here is derived from an EMBL/GenBank/DDBJ whole genome shotgun (WGS) entry which is preliminary data.</text>
</comment>